<evidence type="ECO:0000313" key="2">
    <source>
        <dbReference type="EMBL" id="CAB4943289.1"/>
    </source>
</evidence>
<feature type="compositionally biased region" description="Basic and acidic residues" evidence="1">
    <location>
        <begin position="30"/>
        <end position="48"/>
    </location>
</feature>
<accession>A0A6J7JKG2</accession>
<feature type="compositionally biased region" description="Polar residues" evidence="1">
    <location>
        <begin position="9"/>
        <end position="24"/>
    </location>
</feature>
<sequence>MPRRRVGGDTTQGEVTNDPLSQTPEFLEETPDHDRLWFEQKPPRDFDF</sequence>
<gene>
    <name evidence="2" type="ORF">UFOPK3564_03076</name>
</gene>
<dbReference type="EMBL" id="CAFBMK010000264">
    <property type="protein sequence ID" value="CAB4943289.1"/>
    <property type="molecule type" value="Genomic_DNA"/>
</dbReference>
<feature type="region of interest" description="Disordered" evidence="1">
    <location>
        <begin position="1"/>
        <end position="48"/>
    </location>
</feature>
<organism evidence="2">
    <name type="scientific">freshwater metagenome</name>
    <dbReference type="NCBI Taxonomy" id="449393"/>
    <lineage>
        <taxon>unclassified sequences</taxon>
        <taxon>metagenomes</taxon>
        <taxon>ecological metagenomes</taxon>
    </lineage>
</organism>
<protein>
    <submittedName>
        <fullName evidence="2">Unannotated protein</fullName>
    </submittedName>
</protein>
<evidence type="ECO:0000256" key="1">
    <source>
        <dbReference type="SAM" id="MobiDB-lite"/>
    </source>
</evidence>
<name>A0A6J7JKG2_9ZZZZ</name>
<dbReference type="AlphaFoldDB" id="A0A6J7JKG2"/>
<reference evidence="2" key="1">
    <citation type="submission" date="2020-05" db="EMBL/GenBank/DDBJ databases">
        <authorList>
            <person name="Chiriac C."/>
            <person name="Salcher M."/>
            <person name="Ghai R."/>
            <person name="Kavagutti S V."/>
        </authorList>
    </citation>
    <scope>NUCLEOTIDE SEQUENCE</scope>
</reference>
<proteinExistence type="predicted"/>